<sequence length="122" mass="13853">MCNLHHLISISTGELQVVRPPPFDKYHCISDTELHVQQPPSFDKYHCWSYTPKGSDIKLKGETEELMSSQPKSYATAHNPVDFIIIGGHKTKAHRQNHHWAVKCPTGYQQSKNKLACQLSEA</sequence>
<accession>A0AAV4R2D6</accession>
<dbReference type="AlphaFoldDB" id="A0AAV4R2D6"/>
<dbReference type="EMBL" id="BPLR01007139">
    <property type="protein sequence ID" value="GIY14751.1"/>
    <property type="molecule type" value="Genomic_DNA"/>
</dbReference>
<comment type="caution">
    <text evidence="1">The sequence shown here is derived from an EMBL/GenBank/DDBJ whole genome shotgun (WGS) entry which is preliminary data.</text>
</comment>
<proteinExistence type="predicted"/>
<protein>
    <submittedName>
        <fullName evidence="1">Uncharacterized protein</fullName>
    </submittedName>
</protein>
<evidence type="ECO:0000313" key="2">
    <source>
        <dbReference type="Proteomes" id="UP001054945"/>
    </source>
</evidence>
<reference evidence="1 2" key="1">
    <citation type="submission" date="2021-06" db="EMBL/GenBank/DDBJ databases">
        <title>Caerostris extrusa draft genome.</title>
        <authorList>
            <person name="Kono N."/>
            <person name="Arakawa K."/>
        </authorList>
    </citation>
    <scope>NUCLEOTIDE SEQUENCE [LARGE SCALE GENOMIC DNA]</scope>
</reference>
<keyword evidence="2" id="KW-1185">Reference proteome</keyword>
<dbReference type="Proteomes" id="UP001054945">
    <property type="component" value="Unassembled WGS sequence"/>
</dbReference>
<organism evidence="1 2">
    <name type="scientific">Caerostris extrusa</name>
    <name type="common">Bark spider</name>
    <name type="synonym">Caerostris bankana</name>
    <dbReference type="NCBI Taxonomy" id="172846"/>
    <lineage>
        <taxon>Eukaryota</taxon>
        <taxon>Metazoa</taxon>
        <taxon>Ecdysozoa</taxon>
        <taxon>Arthropoda</taxon>
        <taxon>Chelicerata</taxon>
        <taxon>Arachnida</taxon>
        <taxon>Araneae</taxon>
        <taxon>Araneomorphae</taxon>
        <taxon>Entelegynae</taxon>
        <taxon>Araneoidea</taxon>
        <taxon>Araneidae</taxon>
        <taxon>Caerostris</taxon>
    </lineage>
</organism>
<gene>
    <name evidence="1" type="ORF">CEXT_83931</name>
</gene>
<evidence type="ECO:0000313" key="1">
    <source>
        <dbReference type="EMBL" id="GIY14751.1"/>
    </source>
</evidence>
<name>A0AAV4R2D6_CAEEX</name>